<evidence type="ECO:0000256" key="3">
    <source>
        <dbReference type="ARBA" id="ARBA00022692"/>
    </source>
</evidence>
<evidence type="ECO:0000313" key="9">
    <source>
        <dbReference type="Proteomes" id="UP000195913"/>
    </source>
</evidence>
<dbReference type="InterPro" id="IPR050367">
    <property type="entry name" value="APC_superfamily"/>
</dbReference>
<feature type="transmembrane region" description="Helical" evidence="7">
    <location>
        <begin position="180"/>
        <end position="198"/>
    </location>
</feature>
<comment type="subcellular location">
    <subcellularLocation>
        <location evidence="1">Cell membrane</location>
        <topology evidence="1">Multi-pass membrane protein</topology>
    </subcellularLocation>
</comment>
<dbReference type="EMBL" id="FUHW01000016">
    <property type="protein sequence ID" value="SJM54848.1"/>
    <property type="molecule type" value="Genomic_DNA"/>
</dbReference>
<gene>
    <name evidence="8" type="ORF">FM101_03820</name>
</gene>
<feature type="transmembrane region" description="Helical" evidence="7">
    <location>
        <begin position="358"/>
        <end position="382"/>
    </location>
</feature>
<dbReference type="PANTHER" id="PTHR42770:SF16">
    <property type="entry name" value="AMINO ACID PERMEASE"/>
    <property type="match status" value="1"/>
</dbReference>
<feature type="transmembrane region" description="Helical" evidence="7">
    <location>
        <begin position="152"/>
        <end position="168"/>
    </location>
</feature>
<keyword evidence="5 7" id="KW-0472">Membrane</keyword>
<evidence type="ECO:0000256" key="7">
    <source>
        <dbReference type="SAM" id="Phobius"/>
    </source>
</evidence>
<keyword evidence="4 7" id="KW-1133">Transmembrane helix</keyword>
<evidence type="ECO:0000256" key="1">
    <source>
        <dbReference type="ARBA" id="ARBA00004651"/>
    </source>
</evidence>
<dbReference type="GO" id="GO:0005886">
    <property type="term" value="C:plasma membrane"/>
    <property type="evidence" value="ECO:0007669"/>
    <property type="project" value="UniProtKB-SubCell"/>
</dbReference>
<dbReference type="GO" id="GO:0022857">
    <property type="term" value="F:transmembrane transporter activity"/>
    <property type="evidence" value="ECO:0007669"/>
    <property type="project" value="InterPro"/>
</dbReference>
<name>A0A1R4FG28_9MICC</name>
<protein>
    <submittedName>
        <fullName evidence="8">Amino acid permease family protein</fullName>
    </submittedName>
</protein>
<evidence type="ECO:0000256" key="4">
    <source>
        <dbReference type="ARBA" id="ARBA00022989"/>
    </source>
</evidence>
<dbReference type="InterPro" id="IPR002293">
    <property type="entry name" value="AA/rel_permease1"/>
</dbReference>
<feature type="transmembrane region" description="Helical" evidence="7">
    <location>
        <begin position="218"/>
        <end position="237"/>
    </location>
</feature>
<evidence type="ECO:0000313" key="8">
    <source>
        <dbReference type="EMBL" id="SJM54848.1"/>
    </source>
</evidence>
<feature type="transmembrane region" description="Helical" evidence="7">
    <location>
        <begin position="40"/>
        <end position="60"/>
    </location>
</feature>
<dbReference type="Pfam" id="PF13520">
    <property type="entry name" value="AA_permease_2"/>
    <property type="match status" value="1"/>
</dbReference>
<feature type="transmembrane region" description="Helical" evidence="7">
    <location>
        <begin position="428"/>
        <end position="449"/>
    </location>
</feature>
<feature type="region of interest" description="Disordered" evidence="6">
    <location>
        <begin position="1"/>
        <end position="26"/>
    </location>
</feature>
<keyword evidence="3 7" id="KW-0812">Transmembrane</keyword>
<dbReference type="PIRSF" id="PIRSF006060">
    <property type="entry name" value="AA_transporter"/>
    <property type="match status" value="1"/>
</dbReference>
<evidence type="ECO:0000256" key="6">
    <source>
        <dbReference type="SAM" id="MobiDB-lite"/>
    </source>
</evidence>
<feature type="transmembrane region" description="Helical" evidence="7">
    <location>
        <begin position="461"/>
        <end position="480"/>
    </location>
</feature>
<proteinExistence type="predicted"/>
<dbReference type="AlphaFoldDB" id="A0A1R4FG28"/>
<organism evidence="8 9">
    <name type="scientific">Arthrobacter rhombi</name>
    <dbReference type="NCBI Taxonomy" id="71253"/>
    <lineage>
        <taxon>Bacteria</taxon>
        <taxon>Bacillati</taxon>
        <taxon>Actinomycetota</taxon>
        <taxon>Actinomycetes</taxon>
        <taxon>Micrococcales</taxon>
        <taxon>Micrococcaceae</taxon>
        <taxon>Arthrobacter</taxon>
    </lineage>
</organism>
<evidence type="ECO:0000256" key="5">
    <source>
        <dbReference type="ARBA" id="ARBA00023136"/>
    </source>
</evidence>
<dbReference type="RefSeq" id="WP_086995678.1">
    <property type="nucleotide sequence ID" value="NZ_FUHW01000016.1"/>
</dbReference>
<feature type="transmembrane region" description="Helical" evidence="7">
    <location>
        <begin position="72"/>
        <end position="92"/>
    </location>
</feature>
<feature type="transmembrane region" description="Helical" evidence="7">
    <location>
        <begin position="257"/>
        <end position="277"/>
    </location>
</feature>
<feature type="transmembrane region" description="Helical" evidence="7">
    <location>
        <begin position="315"/>
        <end position="337"/>
    </location>
</feature>
<feature type="transmembrane region" description="Helical" evidence="7">
    <location>
        <begin position="113"/>
        <end position="140"/>
    </location>
</feature>
<dbReference type="PANTHER" id="PTHR42770">
    <property type="entry name" value="AMINO ACID TRANSPORTER-RELATED"/>
    <property type="match status" value="1"/>
</dbReference>
<dbReference type="Gene3D" id="1.20.1740.10">
    <property type="entry name" value="Amino acid/polyamine transporter I"/>
    <property type="match status" value="1"/>
</dbReference>
<evidence type="ECO:0000256" key="2">
    <source>
        <dbReference type="ARBA" id="ARBA00022475"/>
    </source>
</evidence>
<accession>A0A1R4FG28</accession>
<sequence>MSAQDTLPDSQRGVAPDAENSHVGTATGSRLRGNLGTASVVFIVVAAASPLGVIGGPVPLGIALGNGTGFPFSYVVATVVLLLFSIGFTQMTRFVPTAGAFYSYVGKGLGRGAGLGAACAALLSYLALEAGVFGLFGPALAELVSSYGGPTLPWWVWAAAGFAVVALLGHRNIQLSGKLLAILLLAEVAIVLVLDAVVVFSGGGPEGFATGIVSPSEILSGAPGTGILFAILSFVGFEATAVFRDEVRDPDRTIPRATYLSLVAIGVFYTVSSWLLISANGESRAVAEATQNPGTILSATTQTYLGAAGGHVVQLLFVTSLFACVLAFHNIASRYLFQLGRRGVLGQRLGLAHPRFEAPSNASAAAAVIVAVLVAAAVLLRLDPISQFYTWLGGIASVGVVLLLTATSVAVLVFFAREEHGGSRFRRRTAPALGLAGLLLFLAAILVNLPTLVGEDGYGPFSIGILVLLGAAFAVGPVLARRLPHVSLDEELGCQGLP</sequence>
<keyword evidence="9" id="KW-1185">Reference proteome</keyword>
<keyword evidence="2" id="KW-1003">Cell membrane</keyword>
<reference evidence="8 9" key="1">
    <citation type="submission" date="2017-02" db="EMBL/GenBank/DDBJ databases">
        <authorList>
            <person name="Peterson S.W."/>
        </authorList>
    </citation>
    <scope>NUCLEOTIDE SEQUENCE [LARGE SCALE GENOMIC DNA]</scope>
    <source>
        <strain evidence="8 9">B Ar 00.02</strain>
    </source>
</reference>
<dbReference type="Proteomes" id="UP000195913">
    <property type="component" value="Unassembled WGS sequence"/>
</dbReference>
<feature type="transmembrane region" description="Helical" evidence="7">
    <location>
        <begin position="388"/>
        <end position="416"/>
    </location>
</feature>